<dbReference type="RefSeq" id="XP_062724844.1">
    <property type="nucleotide sequence ID" value="XM_062870920.1"/>
</dbReference>
<sequence length="261" mass="28787">MVGSLMWTAEEAKYLKAVLHWQETAASEDEKRQQQAEEEARRRHQQQRQPAGEFRILVVGARGTGKTALLTRMANKCKEETYLLEAREFPSQHLLSNPKLAQALSTTEAAVLVYSVRDRASFRLALVGTKCDLQEPDTEADADTDQERAVSFAEGLKAAQGMKTPGSGSVSSDVPFLEVSARTGAGVDRVFRVVAAEVLRARRAARARREQAERERMMRDLMEITKAGGGGGGAAEGGRKRFSLWRALALAFGRRRVLVGR</sequence>
<evidence type="ECO:0000313" key="6">
    <source>
        <dbReference type="Proteomes" id="UP001273166"/>
    </source>
</evidence>
<dbReference type="GO" id="GO:0005525">
    <property type="term" value="F:GTP binding"/>
    <property type="evidence" value="ECO:0007669"/>
    <property type="project" value="UniProtKB-KW"/>
</dbReference>
<keyword evidence="5" id="KW-0378">Hydrolase</keyword>
<dbReference type="SUPFAM" id="SSF52540">
    <property type="entry name" value="P-loop containing nucleoside triphosphate hydrolases"/>
    <property type="match status" value="1"/>
</dbReference>
<proteinExistence type="predicted"/>
<dbReference type="GeneID" id="87889749"/>
<evidence type="ECO:0000256" key="1">
    <source>
        <dbReference type="ARBA" id="ARBA00022741"/>
    </source>
</evidence>
<dbReference type="EMBL" id="JAUDZG010000002">
    <property type="protein sequence ID" value="KAK3309064.1"/>
    <property type="molecule type" value="Genomic_DNA"/>
</dbReference>
<name>A0AAJ0M503_9PEZI</name>
<keyword evidence="6" id="KW-1185">Reference proteome</keyword>
<dbReference type="SMART" id="SM00174">
    <property type="entry name" value="RHO"/>
    <property type="match status" value="1"/>
</dbReference>
<dbReference type="InterPro" id="IPR001806">
    <property type="entry name" value="Small_GTPase"/>
</dbReference>
<evidence type="ECO:0000313" key="5">
    <source>
        <dbReference type="EMBL" id="KAK3309064.1"/>
    </source>
</evidence>
<dbReference type="Proteomes" id="UP001273166">
    <property type="component" value="Unassembled WGS sequence"/>
</dbReference>
<comment type="caution">
    <text evidence="5">The sequence shown here is derived from an EMBL/GenBank/DDBJ whole genome shotgun (WGS) entry which is preliminary data.</text>
</comment>
<evidence type="ECO:0000256" key="4">
    <source>
        <dbReference type="SAM" id="MobiDB-lite"/>
    </source>
</evidence>
<dbReference type="PRINTS" id="PR00449">
    <property type="entry name" value="RASTRNSFRMNG"/>
</dbReference>
<dbReference type="InterPro" id="IPR020849">
    <property type="entry name" value="Small_GTPase_Ras-type"/>
</dbReference>
<dbReference type="GO" id="GO:0007165">
    <property type="term" value="P:signal transduction"/>
    <property type="evidence" value="ECO:0007669"/>
    <property type="project" value="InterPro"/>
</dbReference>
<dbReference type="AlphaFoldDB" id="A0AAJ0M503"/>
<keyword evidence="3" id="KW-0175">Coiled coil</keyword>
<protein>
    <submittedName>
        <fullName evidence="5">P-loop containing nucleoside triphosphate hydrolase protein</fullName>
    </submittedName>
</protein>
<dbReference type="PANTHER" id="PTHR24070">
    <property type="entry name" value="RAS, DI-RAS, AND RHEB FAMILY MEMBERS OF SMALL GTPASE SUPERFAMILY"/>
    <property type="match status" value="1"/>
</dbReference>
<feature type="compositionally biased region" description="Basic and acidic residues" evidence="4">
    <location>
        <begin position="28"/>
        <end position="41"/>
    </location>
</feature>
<evidence type="ECO:0000256" key="3">
    <source>
        <dbReference type="SAM" id="Coils"/>
    </source>
</evidence>
<dbReference type="GO" id="GO:0016020">
    <property type="term" value="C:membrane"/>
    <property type="evidence" value="ECO:0007669"/>
    <property type="project" value="InterPro"/>
</dbReference>
<organism evidence="5 6">
    <name type="scientific">Chaetomium strumarium</name>
    <dbReference type="NCBI Taxonomy" id="1170767"/>
    <lineage>
        <taxon>Eukaryota</taxon>
        <taxon>Fungi</taxon>
        <taxon>Dikarya</taxon>
        <taxon>Ascomycota</taxon>
        <taxon>Pezizomycotina</taxon>
        <taxon>Sordariomycetes</taxon>
        <taxon>Sordariomycetidae</taxon>
        <taxon>Sordariales</taxon>
        <taxon>Chaetomiaceae</taxon>
        <taxon>Chaetomium</taxon>
    </lineage>
</organism>
<evidence type="ECO:0000256" key="2">
    <source>
        <dbReference type="ARBA" id="ARBA00023134"/>
    </source>
</evidence>
<dbReference type="SMART" id="SM00173">
    <property type="entry name" value="RAS"/>
    <property type="match status" value="1"/>
</dbReference>
<dbReference type="SMART" id="SM00175">
    <property type="entry name" value="RAB"/>
    <property type="match status" value="1"/>
</dbReference>
<gene>
    <name evidence="5" type="ORF">B0T15DRAFT_573111</name>
</gene>
<keyword evidence="1" id="KW-0547">Nucleotide-binding</keyword>
<reference evidence="5" key="1">
    <citation type="journal article" date="2023" name="Mol. Phylogenet. Evol.">
        <title>Genome-scale phylogeny and comparative genomics of the fungal order Sordariales.</title>
        <authorList>
            <person name="Hensen N."/>
            <person name="Bonometti L."/>
            <person name="Westerberg I."/>
            <person name="Brannstrom I.O."/>
            <person name="Guillou S."/>
            <person name="Cros-Aarteil S."/>
            <person name="Calhoun S."/>
            <person name="Haridas S."/>
            <person name="Kuo A."/>
            <person name="Mondo S."/>
            <person name="Pangilinan J."/>
            <person name="Riley R."/>
            <person name="LaButti K."/>
            <person name="Andreopoulos B."/>
            <person name="Lipzen A."/>
            <person name="Chen C."/>
            <person name="Yan M."/>
            <person name="Daum C."/>
            <person name="Ng V."/>
            <person name="Clum A."/>
            <person name="Steindorff A."/>
            <person name="Ohm R.A."/>
            <person name="Martin F."/>
            <person name="Silar P."/>
            <person name="Natvig D.O."/>
            <person name="Lalanne C."/>
            <person name="Gautier V."/>
            <person name="Ament-Velasquez S.L."/>
            <person name="Kruys A."/>
            <person name="Hutchinson M.I."/>
            <person name="Powell A.J."/>
            <person name="Barry K."/>
            <person name="Miller A.N."/>
            <person name="Grigoriev I.V."/>
            <person name="Debuchy R."/>
            <person name="Gladieux P."/>
            <person name="Hiltunen Thoren M."/>
            <person name="Johannesson H."/>
        </authorList>
    </citation>
    <scope>NUCLEOTIDE SEQUENCE</scope>
    <source>
        <strain evidence="5">CBS 333.67</strain>
    </source>
</reference>
<reference evidence="5" key="2">
    <citation type="submission" date="2023-06" db="EMBL/GenBank/DDBJ databases">
        <authorList>
            <consortium name="Lawrence Berkeley National Laboratory"/>
            <person name="Mondo S.J."/>
            <person name="Hensen N."/>
            <person name="Bonometti L."/>
            <person name="Westerberg I."/>
            <person name="Brannstrom I.O."/>
            <person name="Guillou S."/>
            <person name="Cros-Aarteil S."/>
            <person name="Calhoun S."/>
            <person name="Haridas S."/>
            <person name="Kuo A."/>
            <person name="Pangilinan J."/>
            <person name="Riley R."/>
            <person name="Labutti K."/>
            <person name="Andreopoulos B."/>
            <person name="Lipzen A."/>
            <person name="Chen C."/>
            <person name="Yanf M."/>
            <person name="Daum C."/>
            <person name="Ng V."/>
            <person name="Clum A."/>
            <person name="Steindorff A."/>
            <person name="Ohm R."/>
            <person name="Martin F."/>
            <person name="Silar P."/>
            <person name="Natvig D."/>
            <person name="Lalanne C."/>
            <person name="Gautier V."/>
            <person name="Ament-Velasquez S.L."/>
            <person name="Kruys A."/>
            <person name="Hutchinson M.I."/>
            <person name="Powell A.J."/>
            <person name="Barry K."/>
            <person name="Miller A.N."/>
            <person name="Grigoriev I.V."/>
            <person name="Debuchy R."/>
            <person name="Gladieux P."/>
            <person name="Thoren M.H."/>
            <person name="Johannesson H."/>
        </authorList>
    </citation>
    <scope>NUCLEOTIDE SEQUENCE</scope>
    <source>
        <strain evidence="5">CBS 333.67</strain>
    </source>
</reference>
<dbReference type="Pfam" id="PF00071">
    <property type="entry name" value="Ras"/>
    <property type="match status" value="1"/>
</dbReference>
<keyword evidence="2" id="KW-0342">GTP-binding</keyword>
<dbReference type="InterPro" id="IPR027417">
    <property type="entry name" value="P-loop_NTPase"/>
</dbReference>
<dbReference type="GO" id="GO:0003924">
    <property type="term" value="F:GTPase activity"/>
    <property type="evidence" value="ECO:0007669"/>
    <property type="project" value="InterPro"/>
</dbReference>
<accession>A0AAJ0M503</accession>
<dbReference type="Gene3D" id="3.40.50.300">
    <property type="entry name" value="P-loop containing nucleotide triphosphate hydrolases"/>
    <property type="match status" value="2"/>
</dbReference>
<feature type="region of interest" description="Disordered" evidence="4">
    <location>
        <begin position="26"/>
        <end position="49"/>
    </location>
</feature>
<feature type="coiled-coil region" evidence="3">
    <location>
        <begin position="195"/>
        <end position="227"/>
    </location>
</feature>